<keyword evidence="1" id="KW-1133">Transmembrane helix</keyword>
<evidence type="ECO:0000256" key="1">
    <source>
        <dbReference type="SAM" id="Phobius"/>
    </source>
</evidence>
<accession>A0ABS2SRY3</accession>
<reference evidence="2" key="1">
    <citation type="submission" date="2021-01" db="EMBL/GenBank/DDBJ databases">
        <title>Genomic Encyclopedia of Type Strains, Phase IV (KMG-IV): sequencing the most valuable type-strain genomes for metagenomic binning, comparative biology and taxonomic classification.</title>
        <authorList>
            <person name="Goeker M."/>
        </authorList>
    </citation>
    <scope>NUCLEOTIDE SEQUENCE</scope>
    <source>
        <strain evidence="2">DSM 21943</strain>
    </source>
</reference>
<dbReference type="EMBL" id="JAFBCV010000001">
    <property type="protein sequence ID" value="MBM7837027.1"/>
    <property type="molecule type" value="Genomic_DNA"/>
</dbReference>
<dbReference type="Proteomes" id="UP001179280">
    <property type="component" value="Unassembled WGS sequence"/>
</dbReference>
<keyword evidence="3" id="KW-1185">Reference proteome</keyword>
<keyword evidence="1" id="KW-0472">Membrane</keyword>
<evidence type="ECO:0000313" key="3">
    <source>
        <dbReference type="Proteomes" id="UP001179280"/>
    </source>
</evidence>
<evidence type="ECO:0000313" key="2">
    <source>
        <dbReference type="EMBL" id="MBM7837027.1"/>
    </source>
</evidence>
<feature type="transmembrane region" description="Helical" evidence="1">
    <location>
        <begin position="64"/>
        <end position="83"/>
    </location>
</feature>
<comment type="caution">
    <text evidence="2">The sequence shown here is derived from an EMBL/GenBank/DDBJ whole genome shotgun (WGS) entry which is preliminary data.</text>
</comment>
<protein>
    <submittedName>
        <fullName evidence="2">Heme/copper-type cytochrome/quinol oxidase subunit 4</fullName>
    </submittedName>
</protein>
<feature type="transmembrane region" description="Helical" evidence="1">
    <location>
        <begin position="9"/>
        <end position="27"/>
    </location>
</feature>
<proteinExistence type="predicted"/>
<sequence>MKVLSSRTWPVFAFIGIVVLITSFFTESIWLDIAFNLSVVITFTFVAIEMFYEDQKSRRWQVIIIGFCVLVFLIDTILELISLF</sequence>
<keyword evidence="1" id="KW-0812">Transmembrane</keyword>
<organism evidence="2 3">
    <name type="scientific">Shouchella xiaoxiensis</name>
    <dbReference type="NCBI Taxonomy" id="766895"/>
    <lineage>
        <taxon>Bacteria</taxon>
        <taxon>Bacillati</taxon>
        <taxon>Bacillota</taxon>
        <taxon>Bacilli</taxon>
        <taxon>Bacillales</taxon>
        <taxon>Bacillaceae</taxon>
        <taxon>Shouchella</taxon>
    </lineage>
</organism>
<feature type="transmembrane region" description="Helical" evidence="1">
    <location>
        <begin position="33"/>
        <end position="52"/>
    </location>
</feature>
<name>A0ABS2SRY3_9BACI</name>
<gene>
    <name evidence="2" type="ORF">JOC54_000258</name>
</gene>